<keyword evidence="4" id="KW-0808">Transferase</keyword>
<feature type="domain" description="Aminotransferase class I/classII large" evidence="8">
    <location>
        <begin position="187"/>
        <end position="340"/>
    </location>
</feature>
<evidence type="ECO:0000259" key="8">
    <source>
        <dbReference type="Pfam" id="PF00155"/>
    </source>
</evidence>
<dbReference type="InterPro" id="IPR050087">
    <property type="entry name" value="AON_synthase_class-II"/>
</dbReference>
<keyword evidence="5" id="KW-0663">Pyridoxal phosphate</keyword>
<organism evidence="9 10">
    <name type="scientific">Friedmanniomyces simplex</name>
    <dbReference type="NCBI Taxonomy" id="329884"/>
    <lineage>
        <taxon>Eukaryota</taxon>
        <taxon>Fungi</taxon>
        <taxon>Dikarya</taxon>
        <taxon>Ascomycota</taxon>
        <taxon>Pezizomycotina</taxon>
        <taxon>Dothideomycetes</taxon>
        <taxon>Dothideomycetidae</taxon>
        <taxon>Mycosphaerellales</taxon>
        <taxon>Teratosphaeriaceae</taxon>
        <taxon>Friedmanniomyces</taxon>
    </lineage>
</organism>
<reference evidence="9 10" key="1">
    <citation type="submission" date="2017-03" db="EMBL/GenBank/DDBJ databases">
        <title>Genomes of endolithic fungi from Antarctica.</title>
        <authorList>
            <person name="Coleine C."/>
            <person name="Masonjones S."/>
            <person name="Stajich J.E."/>
        </authorList>
    </citation>
    <scope>NUCLEOTIDE SEQUENCE [LARGE SCALE GENOMIC DNA]</scope>
    <source>
        <strain evidence="9 10">CCFEE 5184</strain>
    </source>
</reference>
<dbReference type="OrthoDB" id="2382073at2759"/>
<dbReference type="PROSITE" id="PS00599">
    <property type="entry name" value="AA_TRANSFER_CLASS_2"/>
    <property type="match status" value="1"/>
</dbReference>
<protein>
    <recommendedName>
        <fullName evidence="3">serine C-palmitoyltransferase</fullName>
        <ecNumber evidence="3">2.3.1.50</ecNumber>
    </recommendedName>
</protein>
<dbReference type="GO" id="GO:0004758">
    <property type="term" value="F:serine C-palmitoyltransferase activity"/>
    <property type="evidence" value="ECO:0007669"/>
    <property type="project" value="UniProtKB-EC"/>
</dbReference>
<proteinExistence type="inferred from homology"/>
<evidence type="ECO:0000256" key="5">
    <source>
        <dbReference type="ARBA" id="ARBA00022898"/>
    </source>
</evidence>
<dbReference type="SUPFAM" id="SSF53383">
    <property type="entry name" value="PLP-dependent transferases"/>
    <property type="match status" value="1"/>
</dbReference>
<evidence type="ECO:0000256" key="4">
    <source>
        <dbReference type="ARBA" id="ARBA00022679"/>
    </source>
</evidence>
<gene>
    <name evidence="9" type="ORF">B0A55_06895</name>
</gene>
<dbReference type="InterPro" id="IPR015421">
    <property type="entry name" value="PyrdxlP-dep_Trfase_major"/>
</dbReference>
<name>A0A4U0X8V7_9PEZI</name>
<dbReference type="STRING" id="329884.A0A4U0X8V7"/>
<dbReference type="Gene3D" id="3.90.1150.10">
    <property type="entry name" value="Aspartate Aminotransferase, domain 1"/>
    <property type="match status" value="1"/>
</dbReference>
<accession>A0A4U0X8V7</accession>
<evidence type="ECO:0000256" key="6">
    <source>
        <dbReference type="ARBA" id="ARBA00048528"/>
    </source>
</evidence>
<evidence type="ECO:0000256" key="2">
    <source>
        <dbReference type="ARBA" id="ARBA00008392"/>
    </source>
</evidence>
<dbReference type="InterPro" id="IPR004839">
    <property type="entry name" value="Aminotransferase_I/II_large"/>
</dbReference>
<keyword evidence="10" id="KW-1185">Reference proteome</keyword>
<comment type="caution">
    <text evidence="9">The sequence shown here is derived from an EMBL/GenBank/DDBJ whole genome shotgun (WGS) entry which is preliminary data.</text>
</comment>
<dbReference type="Proteomes" id="UP000309340">
    <property type="component" value="Unassembled WGS sequence"/>
</dbReference>
<sequence length="772" mass="84608">MNDEKEPVVVHTVSLSSSRCSTLDEHDEKQASHGQAISEKVTSHGTIIEPGKLSTFAKGKEFFAFAGGCLVTYAKDMPVRHKAVSRQGDFAHYVVQPWYDWFGRNKRVTTSQALSTITLQPCCGRPERPMINGGSFNYAGTYGMSADYDALHRKCLDTLPIPGAATPLVERALQEAVVGFWSADCCFITPTGYQSNILAFTAILENDWFVLMDQKSHSSMSTAAYLANAGGRKKFKHNDMRDLERLLDEVDGRYANVMVAVEGLYSLDGDLPDLAALHTLKARYDFVLCCDEAHSFMSLGKTGRGCLEWWNDTHPNNTVPVDLIDIRMTTLSKAVGGIGGLLSYVLRKHGVAATPFSKPAVPMWQSRVRIGMSAEFTDENVNQLVDALIDSCAETNLLHLRRPGSICSGENDTDARFKSQTSDAGLDEERNNVFRYLHDLIQAQSDQLAGPKLRDSETIGHASASLLPSVIEAGHRTRAEYGIVSALRGAETTKLVYDGLEDLVKTIRSVSKAKKRSYITLILHAQPTDSTAEVNSTNLIERLSNLRPRLKGLTILLDSTPIPHDQNAINIFSSTTLHPLASKLRARLLVFGSFYESLGLNGAYLAGDKALVDELRYTSRGASVDAAAQAAISAHSHWAHDTPASATQRAFDNGEAVRTLRQQLDTNDTSLASVLLLVLVERLLGASPRPSLDMHLAARTPEYLQNQSTRSSADLKDVVTLADEVLQLHNPAAESHLLHHVAILTTADLAKRAIMPCEYGFRFLDASINVLE</sequence>
<comment type="catalytic activity">
    <reaction evidence="6">
        <text>L-serine + hexadecanoyl-CoA + H(+) = 3-oxosphinganine + CO2 + CoA</text>
        <dbReference type="Rhea" id="RHEA:14761"/>
        <dbReference type="ChEBI" id="CHEBI:15378"/>
        <dbReference type="ChEBI" id="CHEBI:16526"/>
        <dbReference type="ChEBI" id="CHEBI:33384"/>
        <dbReference type="ChEBI" id="CHEBI:57287"/>
        <dbReference type="ChEBI" id="CHEBI:57379"/>
        <dbReference type="ChEBI" id="CHEBI:58299"/>
        <dbReference type="EC" id="2.3.1.50"/>
    </reaction>
</comment>
<dbReference type="InterPro" id="IPR015422">
    <property type="entry name" value="PyrdxlP-dep_Trfase_small"/>
</dbReference>
<evidence type="ECO:0000256" key="1">
    <source>
        <dbReference type="ARBA" id="ARBA00001933"/>
    </source>
</evidence>
<dbReference type="PANTHER" id="PTHR13693">
    <property type="entry name" value="CLASS II AMINOTRANSFERASE/8-AMINO-7-OXONONANOATE SYNTHASE"/>
    <property type="match status" value="1"/>
</dbReference>
<evidence type="ECO:0000256" key="3">
    <source>
        <dbReference type="ARBA" id="ARBA00013220"/>
    </source>
</evidence>
<dbReference type="PANTHER" id="PTHR13693:SF3">
    <property type="entry name" value="LD36009P"/>
    <property type="match status" value="1"/>
</dbReference>
<comment type="cofactor">
    <cofactor evidence="1">
        <name>pyridoxal 5'-phosphate</name>
        <dbReference type="ChEBI" id="CHEBI:597326"/>
    </cofactor>
</comment>
<dbReference type="AlphaFoldDB" id="A0A4U0X8V7"/>
<dbReference type="GO" id="GO:0030170">
    <property type="term" value="F:pyridoxal phosphate binding"/>
    <property type="evidence" value="ECO:0007669"/>
    <property type="project" value="InterPro"/>
</dbReference>
<evidence type="ECO:0000313" key="9">
    <source>
        <dbReference type="EMBL" id="TKA72461.1"/>
    </source>
</evidence>
<dbReference type="InterPro" id="IPR001917">
    <property type="entry name" value="Aminotrans_II_pyridoxalP_BS"/>
</dbReference>
<dbReference type="InterPro" id="IPR015424">
    <property type="entry name" value="PyrdxlP-dep_Trfase"/>
</dbReference>
<dbReference type="Pfam" id="PF00155">
    <property type="entry name" value="Aminotran_1_2"/>
    <property type="match status" value="1"/>
</dbReference>
<feature type="region of interest" description="Disordered" evidence="7">
    <location>
        <begin position="19"/>
        <end position="38"/>
    </location>
</feature>
<dbReference type="Gene3D" id="3.40.640.10">
    <property type="entry name" value="Type I PLP-dependent aspartate aminotransferase-like (Major domain)"/>
    <property type="match status" value="1"/>
</dbReference>
<dbReference type="EMBL" id="NAJQ01000308">
    <property type="protein sequence ID" value="TKA72461.1"/>
    <property type="molecule type" value="Genomic_DNA"/>
</dbReference>
<evidence type="ECO:0000256" key="7">
    <source>
        <dbReference type="SAM" id="MobiDB-lite"/>
    </source>
</evidence>
<dbReference type="EC" id="2.3.1.50" evidence="3"/>
<evidence type="ECO:0000313" key="10">
    <source>
        <dbReference type="Proteomes" id="UP000309340"/>
    </source>
</evidence>
<feature type="compositionally biased region" description="Basic and acidic residues" evidence="7">
    <location>
        <begin position="22"/>
        <end position="31"/>
    </location>
</feature>
<comment type="similarity">
    <text evidence="2">Belongs to the class-II pyridoxal-phosphate-dependent aminotransferase family.</text>
</comment>